<feature type="compositionally biased region" description="Basic and acidic residues" evidence="1">
    <location>
        <begin position="86"/>
        <end position="95"/>
    </location>
</feature>
<accession>A0AAD7ARM5</accession>
<keyword evidence="3" id="KW-1185">Reference proteome</keyword>
<dbReference type="Proteomes" id="UP001218218">
    <property type="component" value="Unassembled WGS sequence"/>
</dbReference>
<sequence>MPLNISIPQLQLEAKKEVHDARRNGTFSTLTPRMVRRALETKLDLQEGALDDEDFRAPLKSAIKEAATEDIPSTAGVSVPKTKKRKSEEMLEPKPNKKQNTQPPKAKKSSKQFKSSETVPTSDIEEDMEVNGPGDTSAELEKPPAAQSGESAKENKVMSAKPPKKSNPPKASGSRTKPSPRPSTASTPEAPLDSDSELSVLDDEPPKKKKSKTTKPKDKGDGKSKSSKSKAAVSLSKDEETIKRLKSLVLACGIRKQWAKVFKDVDSPSQQIRILKQTLTDLGMSGRMSLDQAKAIKEKRELAQELEDVQAFAAATTKSKAKASEASEEDDEGSEEELPAKRKTNARKSIMAFLGDQSDDE</sequence>
<comment type="caution">
    <text evidence="2">The sequence shown here is derived from an EMBL/GenBank/DDBJ whole genome shotgun (WGS) entry which is preliminary data.</text>
</comment>
<feature type="region of interest" description="Disordered" evidence="1">
    <location>
        <begin position="315"/>
        <end position="361"/>
    </location>
</feature>
<name>A0AAD7ARM5_9AGAR</name>
<dbReference type="InterPro" id="IPR037647">
    <property type="entry name" value="HIRIP3"/>
</dbReference>
<dbReference type="GO" id="GO:0005634">
    <property type="term" value="C:nucleus"/>
    <property type="evidence" value="ECO:0007669"/>
    <property type="project" value="TreeGrafter"/>
</dbReference>
<evidence type="ECO:0000313" key="3">
    <source>
        <dbReference type="Proteomes" id="UP001218218"/>
    </source>
</evidence>
<dbReference type="PANTHER" id="PTHR15410:SF2">
    <property type="entry name" value="HIRA-INTERACTING PROTEIN 3"/>
    <property type="match status" value="1"/>
</dbReference>
<dbReference type="AlphaFoldDB" id="A0AAD7ARM5"/>
<dbReference type="EMBL" id="JARIHO010000002">
    <property type="protein sequence ID" value="KAJ7366690.1"/>
    <property type="molecule type" value="Genomic_DNA"/>
</dbReference>
<dbReference type="PANTHER" id="PTHR15410">
    <property type="entry name" value="HIRA-INTERACTING PROTEIN 3"/>
    <property type="match status" value="1"/>
</dbReference>
<feature type="compositionally biased region" description="Basic and acidic residues" evidence="1">
    <location>
        <begin position="215"/>
        <end position="224"/>
    </location>
</feature>
<feature type="compositionally biased region" description="Acidic residues" evidence="1">
    <location>
        <begin position="192"/>
        <end position="203"/>
    </location>
</feature>
<feature type="compositionally biased region" description="Acidic residues" evidence="1">
    <location>
        <begin position="326"/>
        <end position="337"/>
    </location>
</feature>
<evidence type="ECO:0000256" key="1">
    <source>
        <dbReference type="SAM" id="MobiDB-lite"/>
    </source>
</evidence>
<reference evidence="2" key="1">
    <citation type="submission" date="2023-03" db="EMBL/GenBank/DDBJ databases">
        <title>Massive genome expansion in bonnet fungi (Mycena s.s.) driven by repeated elements and novel gene families across ecological guilds.</title>
        <authorList>
            <consortium name="Lawrence Berkeley National Laboratory"/>
            <person name="Harder C.B."/>
            <person name="Miyauchi S."/>
            <person name="Viragh M."/>
            <person name="Kuo A."/>
            <person name="Thoen E."/>
            <person name="Andreopoulos B."/>
            <person name="Lu D."/>
            <person name="Skrede I."/>
            <person name="Drula E."/>
            <person name="Henrissat B."/>
            <person name="Morin E."/>
            <person name="Kohler A."/>
            <person name="Barry K."/>
            <person name="LaButti K."/>
            <person name="Morin E."/>
            <person name="Salamov A."/>
            <person name="Lipzen A."/>
            <person name="Mereny Z."/>
            <person name="Hegedus B."/>
            <person name="Baldrian P."/>
            <person name="Stursova M."/>
            <person name="Weitz H."/>
            <person name="Taylor A."/>
            <person name="Grigoriev I.V."/>
            <person name="Nagy L.G."/>
            <person name="Martin F."/>
            <person name="Kauserud H."/>
        </authorList>
    </citation>
    <scope>NUCLEOTIDE SEQUENCE</scope>
    <source>
        <strain evidence="2">CBHHK002</strain>
    </source>
</reference>
<organism evidence="2 3">
    <name type="scientific">Mycena albidolilacea</name>
    <dbReference type="NCBI Taxonomy" id="1033008"/>
    <lineage>
        <taxon>Eukaryota</taxon>
        <taxon>Fungi</taxon>
        <taxon>Dikarya</taxon>
        <taxon>Basidiomycota</taxon>
        <taxon>Agaricomycotina</taxon>
        <taxon>Agaricomycetes</taxon>
        <taxon>Agaricomycetidae</taxon>
        <taxon>Agaricales</taxon>
        <taxon>Marasmiineae</taxon>
        <taxon>Mycenaceae</taxon>
        <taxon>Mycena</taxon>
    </lineage>
</organism>
<protein>
    <submittedName>
        <fullName evidence="2">Uncharacterized protein</fullName>
    </submittedName>
</protein>
<proteinExistence type="predicted"/>
<gene>
    <name evidence="2" type="ORF">DFH08DRAFT_173380</name>
</gene>
<feature type="region of interest" description="Disordered" evidence="1">
    <location>
        <begin position="64"/>
        <end position="238"/>
    </location>
</feature>
<evidence type="ECO:0000313" key="2">
    <source>
        <dbReference type="EMBL" id="KAJ7366690.1"/>
    </source>
</evidence>